<dbReference type="EMBL" id="JACICF010000001">
    <property type="protein sequence ID" value="MBB3763126.1"/>
    <property type="molecule type" value="Genomic_DNA"/>
</dbReference>
<dbReference type="InterPro" id="IPR001206">
    <property type="entry name" value="Diacylglycerol_kinase_cat_dom"/>
</dbReference>
<dbReference type="Gene3D" id="3.40.50.10330">
    <property type="entry name" value="Probable inorganic polyphosphate/atp-NAD kinase, domain 1"/>
    <property type="match status" value="1"/>
</dbReference>
<comment type="caution">
    <text evidence="2">The sequence shown here is derived from an EMBL/GenBank/DDBJ whole genome shotgun (WGS) entry which is preliminary data.</text>
</comment>
<proteinExistence type="predicted"/>
<accession>A0A839YVS3</accession>
<dbReference type="InterPro" id="IPR017438">
    <property type="entry name" value="ATP-NAD_kinase_N"/>
</dbReference>
<dbReference type="Pfam" id="PF00781">
    <property type="entry name" value="DAGK_cat"/>
    <property type="match status" value="1"/>
</dbReference>
<dbReference type="SMART" id="SM00046">
    <property type="entry name" value="DAGKc"/>
    <property type="match status" value="1"/>
</dbReference>
<dbReference type="Proteomes" id="UP000578569">
    <property type="component" value="Unassembled WGS sequence"/>
</dbReference>
<dbReference type="AlphaFoldDB" id="A0A839YVS3"/>
<keyword evidence="3" id="KW-1185">Reference proteome</keyword>
<evidence type="ECO:0000313" key="2">
    <source>
        <dbReference type="EMBL" id="MBB3763126.1"/>
    </source>
</evidence>
<organism evidence="2 3">
    <name type="scientific">Sphingomicrobium lutaoense</name>
    <dbReference type="NCBI Taxonomy" id="515949"/>
    <lineage>
        <taxon>Bacteria</taxon>
        <taxon>Pseudomonadati</taxon>
        <taxon>Pseudomonadota</taxon>
        <taxon>Alphaproteobacteria</taxon>
        <taxon>Sphingomonadales</taxon>
        <taxon>Sphingomonadaceae</taxon>
        <taxon>Sphingomicrobium</taxon>
    </lineage>
</organism>
<reference evidence="2 3" key="1">
    <citation type="submission" date="2020-08" db="EMBL/GenBank/DDBJ databases">
        <title>Genomic Encyclopedia of Type Strains, Phase IV (KMG-IV): sequencing the most valuable type-strain genomes for metagenomic binning, comparative biology and taxonomic classification.</title>
        <authorList>
            <person name="Goeker M."/>
        </authorList>
    </citation>
    <scope>NUCLEOTIDE SEQUENCE [LARGE SCALE GENOMIC DNA]</scope>
    <source>
        <strain evidence="2 3">DSM 24194</strain>
    </source>
</reference>
<dbReference type="RefSeq" id="WP_183932448.1">
    <property type="nucleotide sequence ID" value="NZ_JACICF010000001.1"/>
</dbReference>
<evidence type="ECO:0000259" key="1">
    <source>
        <dbReference type="SMART" id="SM00046"/>
    </source>
</evidence>
<evidence type="ECO:0000313" key="3">
    <source>
        <dbReference type="Proteomes" id="UP000578569"/>
    </source>
</evidence>
<sequence>MEHVRIALLSNPRSTGNIAQLPRIREYCAEHPDIFHYEVDEVAQIGNALKMIARIKPTILVINGGDGTVQAALTEVHNGGHFADGAPPLAVLPSGKTNLIALDLGAEGDPIAALEKLTEIAARDLSPHLVAKELIALRHGGDDQLPVIGMFLGGAGLADIMLYCRHKLYPTGLPNGICHVLTAIAVLFQNIFGMRGSYLPPAPSEMGIGIDRERRLTGRFSLLLVTTLDKLLLSRDLEGNGKGGLKVIAVEEKRFTLLRAIAASLRGKLGKKPLDGVHVTESDEVSIEGGMSPVILDGEMFSASEGRPILLRKAQPLSFVKIAA</sequence>
<dbReference type="GO" id="GO:0016301">
    <property type="term" value="F:kinase activity"/>
    <property type="evidence" value="ECO:0007669"/>
    <property type="project" value="InterPro"/>
</dbReference>
<dbReference type="InterPro" id="IPR016064">
    <property type="entry name" value="NAD/diacylglycerol_kinase_sf"/>
</dbReference>
<feature type="domain" description="DAGKc" evidence="1">
    <location>
        <begin position="5"/>
        <end position="135"/>
    </location>
</feature>
<protein>
    <recommendedName>
        <fullName evidence="1">DAGKc domain-containing protein</fullName>
    </recommendedName>
</protein>
<gene>
    <name evidence="2" type="ORF">FHS50_000149</name>
</gene>
<name>A0A839YVS3_9SPHN</name>
<dbReference type="SUPFAM" id="SSF111331">
    <property type="entry name" value="NAD kinase/diacylglycerol kinase-like"/>
    <property type="match status" value="1"/>
</dbReference>